<accession>A0A8C6U3B2</accession>
<feature type="region of interest" description="Disordered" evidence="5">
    <location>
        <begin position="115"/>
        <end position="166"/>
    </location>
</feature>
<dbReference type="InterPro" id="IPR035979">
    <property type="entry name" value="RBD_domain_sf"/>
</dbReference>
<dbReference type="InterPro" id="IPR019734">
    <property type="entry name" value="TPR_rpt"/>
</dbReference>
<dbReference type="Pfam" id="PF00076">
    <property type="entry name" value="RRM_1"/>
    <property type="match status" value="1"/>
</dbReference>
<dbReference type="InterPro" id="IPR012677">
    <property type="entry name" value="Nucleotide-bd_a/b_plait_sf"/>
</dbReference>
<reference evidence="7" key="1">
    <citation type="submission" date="2025-08" db="UniProtKB">
        <authorList>
            <consortium name="Ensembl"/>
        </authorList>
    </citation>
    <scope>IDENTIFICATION</scope>
</reference>
<evidence type="ECO:0000256" key="3">
    <source>
        <dbReference type="PROSITE-ProRule" id="PRU00176"/>
    </source>
</evidence>
<dbReference type="SUPFAM" id="SSF54928">
    <property type="entry name" value="RNA-binding domain, RBD"/>
    <property type="match status" value="1"/>
</dbReference>
<evidence type="ECO:0000313" key="7">
    <source>
        <dbReference type="Ensembl" id="ENSNMLP00000029053.1"/>
    </source>
</evidence>
<dbReference type="Proteomes" id="UP000694523">
    <property type="component" value="Unplaced"/>
</dbReference>
<feature type="compositionally biased region" description="Basic residues" evidence="5">
    <location>
        <begin position="116"/>
        <end position="127"/>
    </location>
</feature>
<dbReference type="Gene3D" id="3.30.70.330">
    <property type="match status" value="1"/>
</dbReference>
<dbReference type="Gene3D" id="1.25.40.10">
    <property type="entry name" value="Tetratricopeptide repeat domain"/>
    <property type="match status" value="1"/>
</dbReference>
<feature type="repeat" description="TPR" evidence="4">
    <location>
        <begin position="263"/>
        <end position="296"/>
    </location>
</feature>
<dbReference type="SMART" id="SM00028">
    <property type="entry name" value="TPR"/>
    <property type="match status" value="3"/>
</dbReference>
<dbReference type="GO" id="GO:0003723">
    <property type="term" value="F:RNA binding"/>
    <property type="evidence" value="ECO:0007669"/>
    <property type="project" value="UniProtKB-UniRule"/>
</dbReference>
<keyword evidence="2 4" id="KW-0802">TPR repeat</keyword>
<dbReference type="InterPro" id="IPR011990">
    <property type="entry name" value="TPR-like_helical_dom_sf"/>
</dbReference>
<proteinExistence type="predicted"/>
<evidence type="ECO:0000256" key="1">
    <source>
        <dbReference type="ARBA" id="ARBA00022737"/>
    </source>
</evidence>
<feature type="compositionally biased region" description="Basic and acidic residues" evidence="5">
    <location>
        <begin position="217"/>
        <end position="243"/>
    </location>
</feature>
<feature type="compositionally biased region" description="Basic and acidic residues" evidence="5">
    <location>
        <begin position="140"/>
        <end position="166"/>
    </location>
</feature>
<keyword evidence="1" id="KW-0677">Repeat</keyword>
<evidence type="ECO:0000313" key="8">
    <source>
        <dbReference type="Proteomes" id="UP000694523"/>
    </source>
</evidence>
<dbReference type="Ensembl" id="ENSNMLT00000032413.1">
    <property type="protein sequence ID" value="ENSNMLP00000029053.1"/>
    <property type="gene ID" value="ENSNMLG00000018410.1"/>
</dbReference>
<feature type="repeat" description="TPR" evidence="4">
    <location>
        <begin position="331"/>
        <end position="364"/>
    </location>
</feature>
<keyword evidence="8" id="KW-1185">Reference proteome</keyword>
<dbReference type="PANTHER" id="PTHR47678:SF1">
    <property type="entry name" value="TETRATRICOPEPTIDE REPEAT PROTEIN 31"/>
    <property type="match status" value="1"/>
</dbReference>
<dbReference type="PROSITE" id="PS50102">
    <property type="entry name" value="RRM"/>
    <property type="match status" value="1"/>
</dbReference>
<evidence type="ECO:0000256" key="4">
    <source>
        <dbReference type="PROSITE-ProRule" id="PRU00339"/>
    </source>
</evidence>
<dbReference type="InterPro" id="IPR013105">
    <property type="entry name" value="TPR_2"/>
</dbReference>
<dbReference type="AlphaFoldDB" id="A0A8C6U3B2"/>
<evidence type="ECO:0000256" key="5">
    <source>
        <dbReference type="SAM" id="MobiDB-lite"/>
    </source>
</evidence>
<organism evidence="7 8">
    <name type="scientific">Neogobius melanostomus</name>
    <name type="common">round goby</name>
    <dbReference type="NCBI Taxonomy" id="47308"/>
    <lineage>
        <taxon>Eukaryota</taxon>
        <taxon>Metazoa</taxon>
        <taxon>Chordata</taxon>
        <taxon>Craniata</taxon>
        <taxon>Vertebrata</taxon>
        <taxon>Euteleostomi</taxon>
        <taxon>Actinopterygii</taxon>
        <taxon>Neopterygii</taxon>
        <taxon>Teleostei</taxon>
        <taxon>Neoteleostei</taxon>
        <taxon>Acanthomorphata</taxon>
        <taxon>Gobiaria</taxon>
        <taxon>Gobiiformes</taxon>
        <taxon>Gobioidei</taxon>
        <taxon>Gobiidae</taxon>
        <taxon>Benthophilinae</taxon>
        <taxon>Neogobiini</taxon>
        <taxon>Neogobius</taxon>
    </lineage>
</organism>
<protein>
    <recommendedName>
        <fullName evidence="6">RRM domain-containing protein</fullName>
    </recommendedName>
</protein>
<feature type="domain" description="RRM" evidence="6">
    <location>
        <begin position="499"/>
        <end position="571"/>
    </location>
</feature>
<dbReference type="SMART" id="SM00360">
    <property type="entry name" value="RRM"/>
    <property type="match status" value="1"/>
</dbReference>
<feature type="region of interest" description="Disordered" evidence="5">
    <location>
        <begin position="213"/>
        <end position="243"/>
    </location>
</feature>
<dbReference type="Pfam" id="PF07719">
    <property type="entry name" value="TPR_2"/>
    <property type="match status" value="1"/>
</dbReference>
<dbReference type="CDD" id="cd00590">
    <property type="entry name" value="RRM_SF"/>
    <property type="match status" value="1"/>
</dbReference>
<reference evidence="7" key="2">
    <citation type="submission" date="2025-09" db="UniProtKB">
        <authorList>
            <consortium name="Ensembl"/>
        </authorList>
    </citation>
    <scope>IDENTIFICATION</scope>
</reference>
<sequence>MLAGDSKMSYLNEDDVASYFMMVRAGHVIDVNPHNINTEMGILQVTNYDVQWDYSQQKYRRIIKCSTQIRCGEPLNMDPFEVMESSADSEDEECVCDDERKARLLLKEKKIQNKAERKRLKKKRQKERKLQQKELQNPTQDKEIKDIATLDKAEDNPSHDKTKECLDLKDMATALDSESSDYNSDGSSDEENEGLDLTSSFVTKAAEIAKRQLVQKQENKEKKKTPVKEEPKMPEKSACEESHVEKKDTLTAVPTVEDFVKLSTELAMIGNKLATAGNFKLAVKYFTDAIKFNPTEFRLFGNRAFCYEKMQDFDKALNDAEISISMCPGWVKGLFRKGRALAGLKRYEEAARAFKEVVKLDSSCAEAAQELVRVQSLQLMEYGFTQDQSSKALIIHGSVDKAREALSKSNKQSEVFPMVPVPMQQVVNVTGFSPILFAKMTAAAAAAATTTTTPPPPAQDASKSLPESLIPVQSHQTLGKSNDSVPSKADYVVQAPELFPVWVGNLSFSVTETLLVNLFTKVGTVYSLKHLPAKRCAFVNFTQQQHCDAAIRRYHGYELYGSKLAVRFPDRIPPGLNISKSAHKSTNLQDEHFMPNLFVAGRTGVAKPIYPNYKGPCKY</sequence>
<keyword evidence="3" id="KW-0694">RNA-binding</keyword>
<dbReference type="PANTHER" id="PTHR47678">
    <property type="entry name" value="TETRATRICOPEPTIDE REPEAT PROTEIN 31"/>
    <property type="match status" value="1"/>
</dbReference>
<name>A0A8C6U3B2_9GOBI</name>
<dbReference type="InterPro" id="IPR000504">
    <property type="entry name" value="RRM_dom"/>
</dbReference>
<evidence type="ECO:0000259" key="6">
    <source>
        <dbReference type="PROSITE" id="PS50102"/>
    </source>
</evidence>
<dbReference type="SUPFAM" id="SSF48452">
    <property type="entry name" value="TPR-like"/>
    <property type="match status" value="1"/>
</dbReference>
<dbReference type="PROSITE" id="PS50005">
    <property type="entry name" value="TPR"/>
    <property type="match status" value="2"/>
</dbReference>
<evidence type="ECO:0000256" key="2">
    <source>
        <dbReference type="ARBA" id="ARBA00022803"/>
    </source>
</evidence>